<dbReference type="PANTHER" id="PTHR34220:SF11">
    <property type="entry name" value="SENSOR PROTEIN KINASE HPTS"/>
    <property type="match status" value="1"/>
</dbReference>
<dbReference type="PANTHER" id="PTHR34220">
    <property type="entry name" value="SENSOR HISTIDINE KINASE YPDA"/>
    <property type="match status" value="1"/>
</dbReference>
<keyword evidence="3" id="KW-0597">Phosphoprotein</keyword>
<evidence type="ECO:0000256" key="11">
    <source>
        <dbReference type="ARBA" id="ARBA00023136"/>
    </source>
</evidence>
<dbReference type="PROSITE" id="PS50885">
    <property type="entry name" value="HAMP"/>
    <property type="match status" value="1"/>
</dbReference>
<keyword evidence="9 13" id="KW-1133">Transmembrane helix</keyword>
<reference evidence="15" key="1">
    <citation type="submission" date="2016-08" db="EMBL/GenBank/DDBJ databases">
        <title>Complete Genome Seqeunce of Paenibacillus sp. BIHB 4019 from tea rhizoplane.</title>
        <authorList>
            <person name="Thakur R."/>
            <person name="Swarnkar M.K."/>
            <person name="Gulati A."/>
        </authorList>
    </citation>
    <scope>NUCLEOTIDE SEQUENCE [LARGE SCALE GENOMIC DNA]</scope>
    <source>
        <strain evidence="15">BIHB4019</strain>
    </source>
</reference>
<feature type="domain" description="HAMP" evidence="14">
    <location>
        <begin position="305"/>
        <end position="358"/>
    </location>
</feature>
<dbReference type="SMART" id="SM00304">
    <property type="entry name" value="HAMP"/>
    <property type="match status" value="1"/>
</dbReference>
<feature type="transmembrane region" description="Helical" evidence="13">
    <location>
        <begin position="12"/>
        <end position="33"/>
    </location>
</feature>
<evidence type="ECO:0000256" key="8">
    <source>
        <dbReference type="ARBA" id="ARBA00022840"/>
    </source>
</evidence>
<evidence type="ECO:0000256" key="9">
    <source>
        <dbReference type="ARBA" id="ARBA00022989"/>
    </source>
</evidence>
<feature type="coiled-coil region" evidence="12">
    <location>
        <begin position="351"/>
        <end position="378"/>
    </location>
</feature>
<evidence type="ECO:0000256" key="4">
    <source>
        <dbReference type="ARBA" id="ARBA00022679"/>
    </source>
</evidence>
<evidence type="ECO:0000256" key="1">
    <source>
        <dbReference type="ARBA" id="ARBA00004651"/>
    </source>
</evidence>
<evidence type="ECO:0000256" key="7">
    <source>
        <dbReference type="ARBA" id="ARBA00022777"/>
    </source>
</evidence>
<dbReference type="SUPFAM" id="SSF158472">
    <property type="entry name" value="HAMP domain-like"/>
    <property type="match status" value="1"/>
</dbReference>
<evidence type="ECO:0000256" key="6">
    <source>
        <dbReference type="ARBA" id="ARBA00022741"/>
    </source>
</evidence>
<dbReference type="AlphaFoldDB" id="A0A1B2DHU4"/>
<protein>
    <recommendedName>
        <fullName evidence="14">HAMP domain-containing protein</fullName>
    </recommendedName>
</protein>
<evidence type="ECO:0000256" key="2">
    <source>
        <dbReference type="ARBA" id="ARBA00022475"/>
    </source>
</evidence>
<feature type="transmembrane region" description="Helical" evidence="13">
    <location>
        <begin position="280"/>
        <end position="303"/>
    </location>
</feature>
<dbReference type="SUPFAM" id="SSF55874">
    <property type="entry name" value="ATPase domain of HSP90 chaperone/DNA topoisomerase II/histidine kinase"/>
    <property type="match status" value="1"/>
</dbReference>
<evidence type="ECO:0000256" key="5">
    <source>
        <dbReference type="ARBA" id="ARBA00022692"/>
    </source>
</evidence>
<organism evidence="15">
    <name type="scientific">Paenibacillus sp. BIHB 4019</name>
    <dbReference type="NCBI Taxonomy" id="1870819"/>
    <lineage>
        <taxon>Bacteria</taxon>
        <taxon>Bacillati</taxon>
        <taxon>Bacillota</taxon>
        <taxon>Bacilli</taxon>
        <taxon>Bacillales</taxon>
        <taxon>Paenibacillaceae</taxon>
        <taxon>Paenibacillus</taxon>
    </lineage>
</organism>
<dbReference type="InterPro" id="IPR010559">
    <property type="entry name" value="Sig_transdc_His_kin_internal"/>
</dbReference>
<dbReference type="InterPro" id="IPR036890">
    <property type="entry name" value="HATPase_C_sf"/>
</dbReference>
<evidence type="ECO:0000256" key="13">
    <source>
        <dbReference type="SAM" id="Phobius"/>
    </source>
</evidence>
<gene>
    <name evidence="15" type="ORF">BBD42_12850</name>
</gene>
<proteinExistence type="predicted"/>
<dbReference type="Pfam" id="PF06580">
    <property type="entry name" value="His_kinase"/>
    <property type="match status" value="1"/>
</dbReference>
<keyword evidence="6" id="KW-0547">Nucleotide-binding</keyword>
<evidence type="ECO:0000256" key="10">
    <source>
        <dbReference type="ARBA" id="ARBA00023012"/>
    </source>
</evidence>
<dbReference type="Gene3D" id="6.10.340.10">
    <property type="match status" value="1"/>
</dbReference>
<evidence type="ECO:0000313" key="15">
    <source>
        <dbReference type="EMBL" id="ANY67259.1"/>
    </source>
</evidence>
<dbReference type="GO" id="GO:0005524">
    <property type="term" value="F:ATP binding"/>
    <property type="evidence" value="ECO:0007669"/>
    <property type="project" value="UniProtKB-KW"/>
</dbReference>
<accession>A0A1B2DHU4</accession>
<evidence type="ECO:0000256" key="3">
    <source>
        <dbReference type="ARBA" id="ARBA00022553"/>
    </source>
</evidence>
<keyword evidence="2" id="KW-1003">Cell membrane</keyword>
<dbReference type="InterPro" id="IPR050640">
    <property type="entry name" value="Bact_2-comp_sensor_kinase"/>
</dbReference>
<dbReference type="GO" id="GO:0000155">
    <property type="term" value="F:phosphorelay sensor kinase activity"/>
    <property type="evidence" value="ECO:0007669"/>
    <property type="project" value="InterPro"/>
</dbReference>
<keyword evidence="5 13" id="KW-0812">Transmembrane</keyword>
<keyword evidence="10" id="KW-0902">Two-component regulatory system</keyword>
<dbReference type="RefSeq" id="WP_099518468.1">
    <property type="nucleotide sequence ID" value="NZ_CP016808.1"/>
</dbReference>
<keyword evidence="11 13" id="KW-0472">Membrane</keyword>
<dbReference type="Pfam" id="PF00672">
    <property type="entry name" value="HAMP"/>
    <property type="match status" value="1"/>
</dbReference>
<name>A0A1B2DHU4_9BACL</name>
<dbReference type="InterPro" id="IPR003594">
    <property type="entry name" value="HATPase_dom"/>
</dbReference>
<dbReference type="GO" id="GO:0005886">
    <property type="term" value="C:plasma membrane"/>
    <property type="evidence" value="ECO:0007669"/>
    <property type="project" value="UniProtKB-SubCell"/>
</dbReference>
<sequence length="581" mass="66328">MKIRHPFFYRTLRFKLLFGFLLLVIPIVSFMIYNNLYAINVVRNQVAQSNKNLISLYMGQIDRNLEDVEKYLFNIAAMETGLLVLEQPREQNPDSYTFEKIQLSNQMRKELPNYKSMDIFFIYSPVNDDMMSVFSIVPDYATRAAMEQDILDHIKLAKKPLEKDWFVQHMADGDYLAYVIQYGDIYIGAMGNVDQLMVPLHLIDLGENGRAFLTDDRMKPIIDTPLDGGISIEPSGSGNEGYQLTGSDDQFIAVGERSSRGRFGLVALIPDSVVLQKLPFLRSIVSLISFGALIILPIILLLLRKLVLVPVNRIIMAMRRIEDGNLDVRITKPSSTFEFEVMNESFNRMITQIQELKVNVLEEQLNNKKAQLKHLQLQINPHFFLNSLNIVYNLAQVKDFHLIQEMTHCLVQYFRFMFRSNLSFVSLSDELAHTMNYLRIQEMRFPGDLTFAFHTDDSLGRVPIPPLVIQSFVENTIKHAVNTDTQVHIAVTAKAHNEDTLYVRIEDTGEGFPPQVLALLQRDMELSNEEGDHIGIQNVKQRLGLLYQDAARMALSGSSGQGAVVELWLPMQPEETGGRRG</sequence>
<dbReference type="CDD" id="cd06225">
    <property type="entry name" value="HAMP"/>
    <property type="match status" value="1"/>
</dbReference>
<comment type="subcellular location">
    <subcellularLocation>
        <location evidence="1">Cell membrane</location>
        <topology evidence="1">Multi-pass membrane protein</topology>
    </subcellularLocation>
</comment>
<dbReference type="Gene3D" id="3.30.565.10">
    <property type="entry name" value="Histidine kinase-like ATPase, C-terminal domain"/>
    <property type="match status" value="1"/>
</dbReference>
<keyword evidence="12" id="KW-0175">Coiled coil</keyword>
<keyword evidence="7" id="KW-0418">Kinase</keyword>
<evidence type="ECO:0000256" key="12">
    <source>
        <dbReference type="SAM" id="Coils"/>
    </source>
</evidence>
<dbReference type="InterPro" id="IPR003660">
    <property type="entry name" value="HAMP_dom"/>
</dbReference>
<dbReference type="Pfam" id="PF02518">
    <property type="entry name" value="HATPase_c"/>
    <property type="match status" value="1"/>
</dbReference>
<keyword evidence="8" id="KW-0067">ATP-binding</keyword>
<dbReference type="EMBL" id="CP016808">
    <property type="protein sequence ID" value="ANY67259.1"/>
    <property type="molecule type" value="Genomic_DNA"/>
</dbReference>
<evidence type="ECO:0000259" key="14">
    <source>
        <dbReference type="PROSITE" id="PS50885"/>
    </source>
</evidence>
<keyword evidence="4" id="KW-0808">Transferase</keyword>